<evidence type="ECO:0000256" key="1">
    <source>
        <dbReference type="ARBA" id="ARBA00007274"/>
    </source>
</evidence>
<reference evidence="4 5" key="1">
    <citation type="submission" date="2020-07" db="EMBL/GenBank/DDBJ databases">
        <title>Description of Kordia aestuariivivens sp. nov., isolated from a tidal flat.</title>
        <authorList>
            <person name="Park S."/>
            <person name="Yoon J.-H."/>
        </authorList>
    </citation>
    <scope>NUCLEOTIDE SEQUENCE [LARGE SCALE GENOMIC DNA]</scope>
    <source>
        <strain evidence="4 5">YSTF-M3</strain>
    </source>
</reference>
<comment type="similarity">
    <text evidence="1">Belongs to the transferase hexapeptide repeat family.</text>
</comment>
<dbReference type="CDD" id="cd03354">
    <property type="entry name" value="LbH_SAT"/>
    <property type="match status" value="1"/>
</dbReference>
<evidence type="ECO:0000313" key="4">
    <source>
        <dbReference type="EMBL" id="MBC8756866.1"/>
    </source>
</evidence>
<comment type="caution">
    <text evidence="4">The sequence shown here is derived from an EMBL/GenBank/DDBJ whole genome shotgun (WGS) entry which is preliminary data.</text>
</comment>
<proteinExistence type="inferred from homology"/>
<dbReference type="EMBL" id="JACGWS010000014">
    <property type="protein sequence ID" value="MBC8756866.1"/>
    <property type="molecule type" value="Genomic_DNA"/>
</dbReference>
<accession>A0ABR7QE82</accession>
<keyword evidence="2" id="KW-0808">Transferase</keyword>
<organism evidence="4 5">
    <name type="scientific">Kordia aestuariivivens</name>
    <dbReference type="NCBI Taxonomy" id="2759037"/>
    <lineage>
        <taxon>Bacteria</taxon>
        <taxon>Pseudomonadati</taxon>
        <taxon>Bacteroidota</taxon>
        <taxon>Flavobacteriia</taxon>
        <taxon>Flavobacteriales</taxon>
        <taxon>Flavobacteriaceae</taxon>
        <taxon>Kordia</taxon>
    </lineage>
</organism>
<keyword evidence="5" id="KW-1185">Reference proteome</keyword>
<evidence type="ECO:0000256" key="3">
    <source>
        <dbReference type="ARBA" id="ARBA00023315"/>
    </source>
</evidence>
<dbReference type="RefSeq" id="WP_187563906.1">
    <property type="nucleotide sequence ID" value="NZ_JACGWS010000014.1"/>
</dbReference>
<dbReference type="InterPro" id="IPR001451">
    <property type="entry name" value="Hexapep"/>
</dbReference>
<dbReference type="Pfam" id="PF00132">
    <property type="entry name" value="Hexapep"/>
    <property type="match status" value="1"/>
</dbReference>
<dbReference type="Gene3D" id="2.160.10.10">
    <property type="entry name" value="Hexapeptide repeat proteins"/>
    <property type="match status" value="1"/>
</dbReference>
<dbReference type="SUPFAM" id="SSF51161">
    <property type="entry name" value="Trimeric LpxA-like enzymes"/>
    <property type="match status" value="1"/>
</dbReference>
<dbReference type="PANTHER" id="PTHR42811">
    <property type="entry name" value="SERINE ACETYLTRANSFERASE"/>
    <property type="match status" value="1"/>
</dbReference>
<dbReference type="Proteomes" id="UP000619238">
    <property type="component" value="Unassembled WGS sequence"/>
</dbReference>
<dbReference type="InterPro" id="IPR045304">
    <property type="entry name" value="LbH_SAT"/>
</dbReference>
<evidence type="ECO:0000313" key="5">
    <source>
        <dbReference type="Proteomes" id="UP000619238"/>
    </source>
</evidence>
<sequence>MNSNKSNLLSSEEIVNTFKGSDDHVSLEQIKSDINILYNKLCAELVALNVLFTEDILNKTAALIYDDLYARVKQDPIAITPFLIYTISKSFKVIFYYRIANAVSYFNHEDFETSKICKYYSYLLSEVAAKDTKIEIHPEAIIGERFVIDHGVNTVIGATSIIGNDCTILNNVLLGAKKITCNPKGKRHPTIGNNVNIAGGVRILGAVSIGDNTQIGPDCMIINNIPSNSTVRKESSCQIIKRNLL</sequence>
<dbReference type="InterPro" id="IPR011004">
    <property type="entry name" value="Trimer_LpxA-like_sf"/>
</dbReference>
<protein>
    <submittedName>
        <fullName evidence="4">Serine acetyltransferase</fullName>
    </submittedName>
</protein>
<name>A0ABR7QE82_9FLAO</name>
<keyword evidence="3" id="KW-0012">Acyltransferase</keyword>
<gene>
    <name evidence="4" type="ORF">H2O64_19490</name>
</gene>
<evidence type="ECO:0000256" key="2">
    <source>
        <dbReference type="ARBA" id="ARBA00022679"/>
    </source>
</evidence>